<keyword evidence="4 7" id="KW-0238">DNA-binding</keyword>
<evidence type="ECO:0000256" key="1">
    <source>
        <dbReference type="ARBA" id="ARBA00022553"/>
    </source>
</evidence>
<dbReference type="PANTHER" id="PTHR48111:SF22">
    <property type="entry name" value="REGULATOR OF RPOS"/>
    <property type="match status" value="1"/>
</dbReference>
<evidence type="ECO:0000259" key="8">
    <source>
        <dbReference type="PROSITE" id="PS50110"/>
    </source>
</evidence>
<sequence length="228" mass="25650">MKVLIVEDNTALSSGIVSYLKPMGYFCEVCEEVKSAIEKIQLYDYDCILLDIGLPDGSGLEVLSFIKEQGKADGVLIISAKNALDDRLEGLRLGADDYLTKPFDLAELSMRVLAITRRRRFEGNNIIRIGDLRIDLIEKQVFCGDEPVPQLTATEFQLLLFFASSKERVVSKMAIAEHLVGDHADLMDNFDFVYAHIKNLKRKLKKVGLEHLIQTIYGMGYKLSEVEA</sequence>
<feature type="DNA-binding region" description="OmpR/PhoB-type" evidence="7">
    <location>
        <begin position="124"/>
        <end position="225"/>
    </location>
</feature>
<feature type="modified residue" description="4-aspartylphosphate" evidence="6">
    <location>
        <position position="51"/>
    </location>
</feature>
<dbReference type="CDD" id="cd00383">
    <property type="entry name" value="trans_reg_C"/>
    <property type="match status" value="1"/>
</dbReference>
<evidence type="ECO:0000256" key="5">
    <source>
        <dbReference type="ARBA" id="ARBA00023163"/>
    </source>
</evidence>
<dbReference type="PROSITE" id="PS51755">
    <property type="entry name" value="OMPR_PHOB"/>
    <property type="match status" value="1"/>
</dbReference>
<dbReference type="InterPro" id="IPR039420">
    <property type="entry name" value="WalR-like"/>
</dbReference>
<protein>
    <submittedName>
        <fullName evidence="10">DNA-binding response regulator</fullName>
    </submittedName>
</protein>
<proteinExistence type="predicted"/>
<dbReference type="PANTHER" id="PTHR48111">
    <property type="entry name" value="REGULATOR OF RPOS"/>
    <property type="match status" value="1"/>
</dbReference>
<dbReference type="RefSeq" id="WP_338397693.1">
    <property type="nucleotide sequence ID" value="NZ_AP025292.1"/>
</dbReference>
<evidence type="ECO:0000256" key="6">
    <source>
        <dbReference type="PROSITE-ProRule" id="PRU00169"/>
    </source>
</evidence>
<dbReference type="SMART" id="SM00448">
    <property type="entry name" value="REC"/>
    <property type="match status" value="1"/>
</dbReference>
<feature type="domain" description="Response regulatory" evidence="8">
    <location>
        <begin position="2"/>
        <end position="116"/>
    </location>
</feature>
<feature type="domain" description="OmpR/PhoB-type" evidence="9">
    <location>
        <begin position="124"/>
        <end position="225"/>
    </location>
</feature>
<accession>A0ABM7VC32</accession>
<keyword evidence="1 6" id="KW-0597">Phosphoprotein</keyword>
<evidence type="ECO:0000256" key="3">
    <source>
        <dbReference type="ARBA" id="ARBA00023015"/>
    </source>
</evidence>
<dbReference type="InterPro" id="IPR036388">
    <property type="entry name" value="WH-like_DNA-bd_sf"/>
</dbReference>
<dbReference type="Proteomes" id="UP001354989">
    <property type="component" value="Chromosome"/>
</dbReference>
<keyword evidence="5" id="KW-0804">Transcription</keyword>
<evidence type="ECO:0000256" key="7">
    <source>
        <dbReference type="PROSITE-ProRule" id="PRU01091"/>
    </source>
</evidence>
<evidence type="ECO:0000313" key="10">
    <source>
        <dbReference type="EMBL" id="BDC98481.1"/>
    </source>
</evidence>
<organism evidence="10 11">
    <name type="scientific">Persicobacter psychrovividus</name>
    <dbReference type="NCBI Taxonomy" id="387638"/>
    <lineage>
        <taxon>Bacteria</taxon>
        <taxon>Pseudomonadati</taxon>
        <taxon>Bacteroidota</taxon>
        <taxon>Cytophagia</taxon>
        <taxon>Cytophagales</taxon>
        <taxon>Persicobacteraceae</taxon>
        <taxon>Persicobacter</taxon>
    </lineage>
</organism>
<name>A0ABM7VC32_9BACT</name>
<reference evidence="10 11" key="1">
    <citation type="submission" date="2021-12" db="EMBL/GenBank/DDBJ databases">
        <title>Genome sequencing of bacteria with rrn-lacking chromosome and rrn-plasmid.</title>
        <authorList>
            <person name="Anda M."/>
            <person name="Iwasaki W."/>
        </authorList>
    </citation>
    <scope>NUCLEOTIDE SEQUENCE [LARGE SCALE GENOMIC DNA]</scope>
    <source>
        <strain evidence="10 11">NBRC 101262</strain>
    </source>
</reference>
<dbReference type="Gene3D" id="3.40.50.2300">
    <property type="match status" value="1"/>
</dbReference>
<dbReference type="Gene3D" id="6.10.250.690">
    <property type="match status" value="1"/>
</dbReference>
<dbReference type="EMBL" id="AP025292">
    <property type="protein sequence ID" value="BDC98481.1"/>
    <property type="molecule type" value="Genomic_DNA"/>
</dbReference>
<evidence type="ECO:0000313" key="11">
    <source>
        <dbReference type="Proteomes" id="UP001354989"/>
    </source>
</evidence>
<dbReference type="InterPro" id="IPR001789">
    <property type="entry name" value="Sig_transdc_resp-reg_receiver"/>
</dbReference>
<dbReference type="Pfam" id="PF00072">
    <property type="entry name" value="Response_reg"/>
    <property type="match status" value="1"/>
</dbReference>
<dbReference type="InterPro" id="IPR011006">
    <property type="entry name" value="CheY-like_superfamily"/>
</dbReference>
<dbReference type="GO" id="GO:0003677">
    <property type="term" value="F:DNA binding"/>
    <property type="evidence" value="ECO:0007669"/>
    <property type="project" value="UniProtKB-KW"/>
</dbReference>
<dbReference type="Pfam" id="PF00486">
    <property type="entry name" value="Trans_reg_C"/>
    <property type="match status" value="1"/>
</dbReference>
<keyword evidence="2" id="KW-0902">Two-component regulatory system</keyword>
<dbReference type="SMART" id="SM00862">
    <property type="entry name" value="Trans_reg_C"/>
    <property type="match status" value="1"/>
</dbReference>
<keyword evidence="3" id="KW-0805">Transcription regulation</keyword>
<dbReference type="SUPFAM" id="SSF52172">
    <property type="entry name" value="CheY-like"/>
    <property type="match status" value="1"/>
</dbReference>
<keyword evidence="11" id="KW-1185">Reference proteome</keyword>
<evidence type="ECO:0000256" key="2">
    <source>
        <dbReference type="ARBA" id="ARBA00023012"/>
    </source>
</evidence>
<evidence type="ECO:0000256" key="4">
    <source>
        <dbReference type="ARBA" id="ARBA00023125"/>
    </source>
</evidence>
<evidence type="ECO:0000259" key="9">
    <source>
        <dbReference type="PROSITE" id="PS51755"/>
    </source>
</evidence>
<dbReference type="PROSITE" id="PS50110">
    <property type="entry name" value="RESPONSE_REGULATORY"/>
    <property type="match status" value="1"/>
</dbReference>
<dbReference type="InterPro" id="IPR001867">
    <property type="entry name" value="OmpR/PhoB-type_DNA-bd"/>
</dbReference>
<dbReference type="Gene3D" id="1.10.10.10">
    <property type="entry name" value="Winged helix-like DNA-binding domain superfamily/Winged helix DNA-binding domain"/>
    <property type="match status" value="1"/>
</dbReference>
<gene>
    <name evidence="10" type="ORF">PEPS_07620</name>
</gene>